<reference evidence="2" key="1">
    <citation type="submission" date="2024-05" db="EMBL/GenBank/DDBJ databases">
        <title>Isolation and characterization of Sporomusa carbonis sp. nov., a carboxydotrophic hydrogenogen in the genus of Sporomusa isolated from a charcoal burning pile.</title>
        <authorList>
            <person name="Boeer T."/>
            <person name="Rosenbaum F."/>
            <person name="Eysell L."/>
            <person name="Mueller V."/>
            <person name="Daniel R."/>
            <person name="Poehlein A."/>
        </authorList>
    </citation>
    <scope>NUCLEOTIDE SEQUENCE [LARGE SCALE GENOMIC DNA]</scope>
    <source>
        <strain evidence="2">DSM 3132</strain>
    </source>
</reference>
<feature type="transmembrane region" description="Helical" evidence="1">
    <location>
        <begin position="6"/>
        <end position="29"/>
    </location>
</feature>
<dbReference type="Proteomes" id="UP000216052">
    <property type="component" value="Chromosome"/>
</dbReference>
<evidence type="ECO:0000313" key="3">
    <source>
        <dbReference type="Proteomes" id="UP000216052"/>
    </source>
</evidence>
<keyword evidence="1" id="KW-1133">Transmembrane helix</keyword>
<feature type="transmembrane region" description="Helical" evidence="1">
    <location>
        <begin position="121"/>
        <end position="144"/>
    </location>
</feature>
<dbReference type="EMBL" id="CP155571">
    <property type="protein sequence ID" value="XFO72082.1"/>
    <property type="molecule type" value="Genomic_DNA"/>
</dbReference>
<dbReference type="PIRSF" id="PIRSF018571">
    <property type="entry name" value="SpoIIGA"/>
    <property type="match status" value="1"/>
</dbReference>
<protein>
    <submittedName>
        <fullName evidence="2">Sporulation sigma-E factor-processing peptidase</fullName>
        <ecNumber evidence="2">3.4.23.-</ecNumber>
    </submittedName>
</protein>
<dbReference type="EC" id="3.4.23.-" evidence="2"/>
<keyword evidence="3" id="KW-1185">Reference proteome</keyword>
<feature type="transmembrane region" description="Helical" evidence="1">
    <location>
        <begin position="85"/>
        <end position="109"/>
    </location>
</feature>
<evidence type="ECO:0000313" key="2">
    <source>
        <dbReference type="EMBL" id="XFO72082.1"/>
    </source>
</evidence>
<dbReference type="RefSeq" id="WP_093795301.1">
    <property type="nucleotide sequence ID" value="NZ_CP155571.1"/>
</dbReference>
<dbReference type="InterPro" id="IPR005081">
    <property type="entry name" value="SpoIIGA"/>
</dbReference>
<keyword evidence="1" id="KW-0472">Membrane</keyword>
<keyword evidence="2" id="KW-0378">Hydrolase</keyword>
<gene>
    <name evidence="2" type="primary">spoIIGA</name>
    <name evidence="2" type="ORF">SPACI_021280</name>
</gene>
<name>A0ABZ3J145_SPOA4</name>
<proteinExistence type="predicted"/>
<sequence>MSIYADVVLFINFVMNTIILVLTAYAAGISYKWKRILVTAIVGGVYTLAGVFPDLAILYSIPGKLVASALLILLAFGYRSPKITVTLIGIFFIVSFTLGGALLGWLYFIQTEAPFLTVNHIIRLSWQNLVMGSVVAIILIRVIYKKVLTKMYRKTTYYQAVIEYAGNSQAVTGMLDTGNGLFSLLGRKPVVLLTLQPALQVVSTEAADFLTSNSADTWLMNLEQCKDSVWLARVEVIPCRSVGGRDMLLGFRPDRITVMTEEETVNTSEVLIGIYDGEFNSRDCQALLHPALLTGLNMRKEASTCKLPGQ</sequence>
<organism evidence="2 3">
    <name type="scientific">Sporomusa acidovorans (strain ATCC 49682 / DSM 3132 / Mol)</name>
    <dbReference type="NCBI Taxonomy" id="1123286"/>
    <lineage>
        <taxon>Bacteria</taxon>
        <taxon>Bacillati</taxon>
        <taxon>Bacillota</taxon>
        <taxon>Negativicutes</taxon>
        <taxon>Selenomonadales</taxon>
        <taxon>Sporomusaceae</taxon>
        <taxon>Sporomusa</taxon>
    </lineage>
</organism>
<feature type="transmembrane region" description="Helical" evidence="1">
    <location>
        <begin position="59"/>
        <end position="78"/>
    </location>
</feature>
<keyword evidence="1" id="KW-0812">Transmembrane</keyword>
<dbReference type="GO" id="GO:0016787">
    <property type="term" value="F:hydrolase activity"/>
    <property type="evidence" value="ECO:0007669"/>
    <property type="project" value="UniProtKB-KW"/>
</dbReference>
<dbReference type="Pfam" id="PF03419">
    <property type="entry name" value="Peptidase_U4"/>
    <property type="match status" value="1"/>
</dbReference>
<accession>A0ABZ3J145</accession>
<evidence type="ECO:0000256" key="1">
    <source>
        <dbReference type="SAM" id="Phobius"/>
    </source>
</evidence>